<evidence type="ECO:0000259" key="6">
    <source>
        <dbReference type="Pfam" id="PF04542"/>
    </source>
</evidence>
<comment type="similarity">
    <text evidence="1">Belongs to the sigma-70 factor family. ECF subfamily.</text>
</comment>
<dbReference type="PANTHER" id="PTHR43133">
    <property type="entry name" value="RNA POLYMERASE ECF-TYPE SIGMA FACTO"/>
    <property type="match status" value="1"/>
</dbReference>
<organism evidence="8 9">
    <name type="scientific">Saccharopolyspora erythraea</name>
    <name type="common">Streptomyces erythraeus</name>
    <dbReference type="NCBI Taxonomy" id="1836"/>
    <lineage>
        <taxon>Bacteria</taxon>
        <taxon>Bacillati</taxon>
        <taxon>Actinomycetota</taxon>
        <taxon>Actinomycetes</taxon>
        <taxon>Pseudonocardiales</taxon>
        <taxon>Pseudonocardiaceae</taxon>
        <taxon>Saccharopolyspora</taxon>
    </lineage>
</organism>
<dbReference type="EMBL" id="BAAAGS010000024">
    <property type="protein sequence ID" value="GAA0534960.1"/>
    <property type="molecule type" value="Genomic_DNA"/>
</dbReference>
<evidence type="ECO:0000256" key="3">
    <source>
        <dbReference type="ARBA" id="ARBA00023082"/>
    </source>
</evidence>
<dbReference type="InterPro" id="IPR013325">
    <property type="entry name" value="RNA_pol_sigma_r2"/>
</dbReference>
<dbReference type="InterPro" id="IPR014284">
    <property type="entry name" value="RNA_pol_sigma-70_dom"/>
</dbReference>
<dbReference type="InterPro" id="IPR007627">
    <property type="entry name" value="RNA_pol_sigma70_r2"/>
</dbReference>
<keyword evidence="3" id="KW-0731">Sigma factor</keyword>
<evidence type="ECO:0008006" key="10">
    <source>
        <dbReference type="Google" id="ProtNLM"/>
    </source>
</evidence>
<dbReference type="NCBIfam" id="TIGR02937">
    <property type="entry name" value="sigma70-ECF"/>
    <property type="match status" value="1"/>
</dbReference>
<dbReference type="Pfam" id="PF08281">
    <property type="entry name" value="Sigma70_r4_2"/>
    <property type="match status" value="1"/>
</dbReference>
<feature type="domain" description="RNA polymerase sigma-70 region 2" evidence="6">
    <location>
        <begin position="2"/>
        <end position="51"/>
    </location>
</feature>
<evidence type="ECO:0000256" key="5">
    <source>
        <dbReference type="ARBA" id="ARBA00023163"/>
    </source>
</evidence>
<name>A0ABN1D5P8_SACER</name>
<evidence type="ECO:0000313" key="9">
    <source>
        <dbReference type="Proteomes" id="UP001500729"/>
    </source>
</evidence>
<dbReference type="InterPro" id="IPR039425">
    <property type="entry name" value="RNA_pol_sigma-70-like"/>
</dbReference>
<dbReference type="InterPro" id="IPR036388">
    <property type="entry name" value="WH-like_DNA-bd_sf"/>
</dbReference>
<keyword evidence="9" id="KW-1185">Reference proteome</keyword>
<evidence type="ECO:0000259" key="7">
    <source>
        <dbReference type="Pfam" id="PF08281"/>
    </source>
</evidence>
<dbReference type="InterPro" id="IPR013249">
    <property type="entry name" value="RNA_pol_sigma70_r4_t2"/>
</dbReference>
<dbReference type="SUPFAM" id="SSF88946">
    <property type="entry name" value="Sigma2 domain of RNA polymerase sigma factors"/>
    <property type="match status" value="1"/>
</dbReference>
<dbReference type="Proteomes" id="UP001500729">
    <property type="component" value="Unassembled WGS sequence"/>
</dbReference>
<accession>A0ABN1D5P8</accession>
<evidence type="ECO:0000256" key="1">
    <source>
        <dbReference type="ARBA" id="ARBA00010641"/>
    </source>
</evidence>
<dbReference type="PANTHER" id="PTHR43133:SF8">
    <property type="entry name" value="RNA POLYMERASE SIGMA FACTOR HI_1459-RELATED"/>
    <property type="match status" value="1"/>
</dbReference>
<reference evidence="8 9" key="1">
    <citation type="journal article" date="2019" name="Int. J. Syst. Evol. Microbiol.">
        <title>The Global Catalogue of Microorganisms (GCM) 10K type strain sequencing project: providing services to taxonomists for standard genome sequencing and annotation.</title>
        <authorList>
            <consortium name="The Broad Institute Genomics Platform"/>
            <consortium name="The Broad Institute Genome Sequencing Center for Infectious Disease"/>
            <person name="Wu L."/>
            <person name="Ma J."/>
        </authorList>
    </citation>
    <scope>NUCLEOTIDE SEQUENCE [LARGE SCALE GENOMIC DNA]</scope>
    <source>
        <strain evidence="8 9">JCM 10303</strain>
    </source>
</reference>
<evidence type="ECO:0000313" key="8">
    <source>
        <dbReference type="EMBL" id="GAA0534960.1"/>
    </source>
</evidence>
<proteinExistence type="inferred from homology"/>
<dbReference type="InterPro" id="IPR013324">
    <property type="entry name" value="RNA_pol_sigma_r3/r4-like"/>
</dbReference>
<gene>
    <name evidence="8" type="ORF">GCM10009533_37590</name>
</gene>
<dbReference type="Gene3D" id="1.10.1740.10">
    <property type="match status" value="1"/>
</dbReference>
<sequence length="166" mass="18448">MARQVARTATDAEDLVAEAFARILDVLNRGGGPTTAFRAYLLTTVRNLATTSNTQDRRLHLAPDVDLVFAEQPRMPSIDSVSDAIDRSLLAQAFARLPLRWQRVLWHLEVEDLPLAEVADRFGMNPNGVSALAYRARKGLREAYLDADRAIPDPRKRSPRPMADAA</sequence>
<feature type="domain" description="RNA polymerase sigma factor 70 region 4 type 2" evidence="7">
    <location>
        <begin position="89"/>
        <end position="138"/>
    </location>
</feature>
<keyword evidence="4" id="KW-0238">DNA-binding</keyword>
<evidence type="ECO:0000256" key="4">
    <source>
        <dbReference type="ARBA" id="ARBA00023125"/>
    </source>
</evidence>
<protein>
    <recommendedName>
        <fullName evidence="10">Sigma-70 family RNA polymerase sigma factor</fullName>
    </recommendedName>
</protein>
<dbReference type="SUPFAM" id="SSF88659">
    <property type="entry name" value="Sigma3 and sigma4 domains of RNA polymerase sigma factors"/>
    <property type="match status" value="1"/>
</dbReference>
<comment type="caution">
    <text evidence="8">The sequence shown here is derived from an EMBL/GenBank/DDBJ whole genome shotgun (WGS) entry which is preliminary data.</text>
</comment>
<dbReference type="Gene3D" id="1.10.10.10">
    <property type="entry name" value="Winged helix-like DNA-binding domain superfamily/Winged helix DNA-binding domain"/>
    <property type="match status" value="1"/>
</dbReference>
<dbReference type="Pfam" id="PF04542">
    <property type="entry name" value="Sigma70_r2"/>
    <property type="match status" value="1"/>
</dbReference>
<evidence type="ECO:0000256" key="2">
    <source>
        <dbReference type="ARBA" id="ARBA00023015"/>
    </source>
</evidence>
<keyword evidence="5" id="KW-0804">Transcription</keyword>
<keyword evidence="2" id="KW-0805">Transcription regulation</keyword>